<dbReference type="FunFam" id="3.30.40.10:FF:000007">
    <property type="entry name" value="Bromodomain containing 1, isoform CRA_b"/>
    <property type="match status" value="1"/>
</dbReference>
<dbReference type="PROSITE" id="PS50014">
    <property type="entry name" value="BROMODOMAIN_2"/>
    <property type="match status" value="1"/>
</dbReference>
<evidence type="ECO:0000256" key="3">
    <source>
        <dbReference type="ARBA" id="ARBA00022723"/>
    </source>
</evidence>
<keyword evidence="6" id="KW-0862">Zinc</keyword>
<dbReference type="Gene3D" id="1.20.920.10">
    <property type="entry name" value="Bromodomain-like"/>
    <property type="match status" value="1"/>
</dbReference>
<feature type="domain" description="PHD-type" evidence="14">
    <location>
        <begin position="563"/>
        <end position="678"/>
    </location>
</feature>
<dbReference type="InterPro" id="IPR001487">
    <property type="entry name" value="Bromodomain"/>
</dbReference>
<dbReference type="CDD" id="cd15670">
    <property type="entry name" value="ePHD_BRPF"/>
    <property type="match status" value="1"/>
</dbReference>
<dbReference type="PANTHER" id="PTHR13793">
    <property type="entry name" value="PHD FINGER PROTEINS"/>
    <property type="match status" value="1"/>
</dbReference>
<evidence type="ECO:0000259" key="13">
    <source>
        <dbReference type="PROSITE" id="PS50016"/>
    </source>
</evidence>
<dbReference type="InterPro" id="IPR019542">
    <property type="entry name" value="Enhancer_polycomb-like_N"/>
</dbReference>
<evidence type="ECO:0000256" key="6">
    <source>
        <dbReference type="ARBA" id="ARBA00022833"/>
    </source>
</evidence>
<dbReference type="GO" id="GO:0005634">
    <property type="term" value="C:nucleus"/>
    <property type="evidence" value="ECO:0007669"/>
    <property type="project" value="UniProtKB-SubCell"/>
</dbReference>
<dbReference type="SUPFAM" id="SSF47370">
    <property type="entry name" value="Bromodomain"/>
    <property type="match status" value="1"/>
</dbReference>
<feature type="compositionally biased region" description="Polar residues" evidence="11">
    <location>
        <begin position="1074"/>
        <end position="1085"/>
    </location>
</feature>
<dbReference type="GO" id="GO:0006357">
    <property type="term" value="P:regulation of transcription by RNA polymerase II"/>
    <property type="evidence" value="ECO:0007669"/>
    <property type="project" value="TreeGrafter"/>
</dbReference>
<evidence type="ECO:0000256" key="2">
    <source>
        <dbReference type="ARBA" id="ARBA00022553"/>
    </source>
</evidence>
<evidence type="ECO:0000256" key="8">
    <source>
        <dbReference type="ARBA" id="ARBA00023242"/>
    </source>
</evidence>
<evidence type="ECO:0000259" key="12">
    <source>
        <dbReference type="PROSITE" id="PS50014"/>
    </source>
</evidence>
<dbReference type="PROSITE" id="PS01359">
    <property type="entry name" value="ZF_PHD_1"/>
    <property type="match status" value="1"/>
</dbReference>
<feature type="compositionally biased region" description="Polar residues" evidence="11">
    <location>
        <begin position="108"/>
        <end position="119"/>
    </location>
</feature>
<dbReference type="Pfam" id="PF13832">
    <property type="entry name" value="zf-HC5HC2H_2"/>
    <property type="match status" value="1"/>
</dbReference>
<evidence type="ECO:0000256" key="5">
    <source>
        <dbReference type="ARBA" id="ARBA00022771"/>
    </source>
</evidence>
<keyword evidence="16" id="KW-1185">Reference proteome</keyword>
<evidence type="ECO:0000313" key="15">
    <source>
        <dbReference type="EMBL" id="KXS19202.1"/>
    </source>
</evidence>
<dbReference type="SUPFAM" id="SSF57903">
    <property type="entry name" value="FYVE/PHD zinc finger"/>
    <property type="match status" value="1"/>
</dbReference>
<dbReference type="InterPro" id="IPR019787">
    <property type="entry name" value="Znf_PHD-finger"/>
</dbReference>
<keyword evidence="8" id="KW-0539">Nucleus</keyword>
<feature type="compositionally biased region" description="Basic residues" evidence="11">
    <location>
        <begin position="9"/>
        <end position="33"/>
    </location>
</feature>
<feature type="region of interest" description="Disordered" evidence="11">
    <location>
        <begin position="1141"/>
        <end position="1184"/>
    </location>
</feature>
<evidence type="ECO:0000259" key="14">
    <source>
        <dbReference type="PROSITE" id="PS51805"/>
    </source>
</evidence>
<feature type="domain" description="Bromo" evidence="12">
    <location>
        <begin position="891"/>
        <end position="961"/>
    </location>
</feature>
<comment type="subcellular location">
    <subcellularLocation>
        <location evidence="1">Nucleus</location>
    </subcellularLocation>
</comment>
<feature type="compositionally biased region" description="Basic and acidic residues" evidence="11">
    <location>
        <begin position="34"/>
        <end position="48"/>
    </location>
</feature>
<dbReference type="InterPro" id="IPR034732">
    <property type="entry name" value="EPHD"/>
</dbReference>
<keyword evidence="3" id="KW-0479">Metal-binding</keyword>
<dbReference type="STRING" id="1344416.A0A139AR58"/>
<feature type="compositionally biased region" description="Polar residues" evidence="11">
    <location>
        <begin position="731"/>
        <end position="740"/>
    </location>
</feature>
<feature type="compositionally biased region" description="Basic and acidic residues" evidence="11">
    <location>
        <begin position="743"/>
        <end position="757"/>
    </location>
</feature>
<dbReference type="PROSITE" id="PS00633">
    <property type="entry name" value="BROMODOMAIN_1"/>
    <property type="match status" value="1"/>
</dbReference>
<feature type="region of interest" description="Disordered" evidence="11">
    <location>
        <begin position="96"/>
        <end position="120"/>
    </location>
</feature>
<dbReference type="InterPro" id="IPR018359">
    <property type="entry name" value="Bromodomain_CS"/>
</dbReference>
<evidence type="ECO:0000256" key="11">
    <source>
        <dbReference type="SAM" id="MobiDB-lite"/>
    </source>
</evidence>
<organism evidence="15 16">
    <name type="scientific">Gonapodya prolifera (strain JEL478)</name>
    <name type="common">Monoblepharis prolifera</name>
    <dbReference type="NCBI Taxonomy" id="1344416"/>
    <lineage>
        <taxon>Eukaryota</taxon>
        <taxon>Fungi</taxon>
        <taxon>Fungi incertae sedis</taxon>
        <taxon>Chytridiomycota</taxon>
        <taxon>Chytridiomycota incertae sedis</taxon>
        <taxon>Monoblepharidomycetes</taxon>
        <taxon>Monoblepharidales</taxon>
        <taxon>Gonapodyaceae</taxon>
        <taxon>Gonapodya</taxon>
    </lineage>
</organism>
<dbReference type="InterPro" id="IPR050701">
    <property type="entry name" value="Histone_Mod_Regulator"/>
</dbReference>
<dbReference type="InterPro" id="IPR036427">
    <property type="entry name" value="Bromodomain-like_sf"/>
</dbReference>
<dbReference type="FunFam" id="3.30.40.10:FF:000008">
    <property type="entry name" value="Bromodomain containing 1, isoform CRA_a"/>
    <property type="match status" value="1"/>
</dbReference>
<feature type="compositionally biased region" description="Basic and acidic residues" evidence="11">
    <location>
        <begin position="1162"/>
        <end position="1171"/>
    </location>
</feature>
<gene>
    <name evidence="15" type="ORF">M427DRAFT_132224</name>
</gene>
<dbReference type="PROSITE" id="PS51805">
    <property type="entry name" value="EPHD"/>
    <property type="match status" value="1"/>
</dbReference>
<feature type="region of interest" description="Disordered" evidence="11">
    <location>
        <begin position="1070"/>
        <end position="1107"/>
    </location>
</feature>
<dbReference type="InterPro" id="IPR013083">
    <property type="entry name" value="Znf_RING/FYVE/PHD"/>
</dbReference>
<feature type="compositionally biased region" description="Polar residues" evidence="11">
    <location>
        <begin position="147"/>
        <end position="193"/>
    </location>
</feature>
<dbReference type="Pfam" id="PF13831">
    <property type="entry name" value="PHD_2"/>
    <property type="match status" value="1"/>
</dbReference>
<evidence type="ECO:0000256" key="4">
    <source>
        <dbReference type="ARBA" id="ARBA00022737"/>
    </source>
</evidence>
<evidence type="ECO:0008006" key="17">
    <source>
        <dbReference type="Google" id="ProtNLM"/>
    </source>
</evidence>
<reference evidence="15 16" key="1">
    <citation type="journal article" date="2015" name="Genome Biol. Evol.">
        <title>Phylogenomic analyses indicate that early fungi evolved digesting cell walls of algal ancestors of land plants.</title>
        <authorList>
            <person name="Chang Y."/>
            <person name="Wang S."/>
            <person name="Sekimoto S."/>
            <person name="Aerts A.L."/>
            <person name="Choi C."/>
            <person name="Clum A."/>
            <person name="LaButti K.M."/>
            <person name="Lindquist E.A."/>
            <person name="Yee Ngan C."/>
            <person name="Ohm R.A."/>
            <person name="Salamov A.A."/>
            <person name="Grigoriev I.V."/>
            <person name="Spatafora J.W."/>
            <person name="Berbee M.L."/>
        </authorList>
    </citation>
    <scope>NUCLEOTIDE SEQUENCE [LARGE SCALE GENOMIC DNA]</scope>
    <source>
        <strain evidence="15 16">JEL478</strain>
    </source>
</reference>
<feature type="region of interest" description="Disordered" evidence="11">
    <location>
        <begin position="1115"/>
        <end position="1134"/>
    </location>
</feature>
<evidence type="ECO:0000256" key="1">
    <source>
        <dbReference type="ARBA" id="ARBA00004123"/>
    </source>
</evidence>
<dbReference type="GO" id="GO:0006325">
    <property type="term" value="P:chromatin organization"/>
    <property type="evidence" value="ECO:0007669"/>
    <property type="project" value="UniProtKB-ARBA"/>
</dbReference>
<evidence type="ECO:0000256" key="7">
    <source>
        <dbReference type="ARBA" id="ARBA00023117"/>
    </source>
</evidence>
<dbReference type="PRINTS" id="PR00503">
    <property type="entry name" value="BROMODOMAIN"/>
</dbReference>
<dbReference type="Pfam" id="PF10513">
    <property type="entry name" value="EPL1"/>
    <property type="match status" value="1"/>
</dbReference>
<dbReference type="Pfam" id="PF00439">
    <property type="entry name" value="Bromodomain"/>
    <property type="match status" value="1"/>
</dbReference>
<keyword evidence="5 10" id="KW-0863">Zinc-finger</keyword>
<sequence length="1305" mass="146920">MEKATSRGRPGRPPKRSKDSKRRKRSPGKKRHERHETPHTADKPREEESFSTYFPDLDIYKPLKVVRINGLPGPEDEKVSPLPIIAEDPHKEVTHLSRVLSPDPNMDGDSSSNQRSKQNGIGCVKTTRKLDATANGVLLQANGQKNDVNSYYDASSGASRLGDQETSSDFHPSDVPNGNRNVSDSNPPETPTMNGARHDGNGYCITEDVAGSAHLNANNHEQLWTSDGVEATDEDENIDADIDEIKVRIFEIKSQDDGQMTELDESADFTDHPQSTDSDEDVLVPGFKRRLQRLKQRQFENIKGPNGCDEASIADVPEVIVGDPGVEKMEKRQPYRKLVAQKKRAVSSKELAIHEPTSQNDMDTSDDNESNLRAELNPVILEPSLPPLLDEITRARIRNLPRASFREFAFEAQLPDFENQKKYDFELSSETYIRYTDPTEASLLEKVEYDLDEQDKAWLTIVNEERLEQGEPEVSEAVLELVIDRFEKEWFVLTRDLPKSRDEGLFPEDMVCAICDDGEAENANAIVFCDGCNLAVHQDCYGVPFIPEGQWLCRKCMLSPEKTVTCILCPNEGGAFKQTNTNRWAHLLCAIWIPEVGIGNLVTMEPIDNIERIPKSRWKLGCYICKNKSGCSIQCAHRSCFQAFHVTCARRAKLFMKMKSREGEENDKMLKAYCDKHAPDEWRAENDMDRNIETIQEELAGRKRKREGSKADSSGVAENGVDTAHGDTKKASTSSRQPNHNRSKNDREKDFPPRSEDAVTHCVIPQAILTKVFNGMQKQQIRRKQQFLMAVAKYWALKRESRRGAPLLKRLHLEPWTATSSLLRDDGDDPLRRVEVLWQLRRDLEKVRMLVELVRKRERAKLRISQLQAEYLEHIMFPMTRLMSSCLGEISKLDKQDYFAHPVSVFDVPDYLDVIMNPMDLGTISEKIRKKEYLDIETFEADLQLIWDNAATYNTKDTPWFRAAERIRNASRPLLLKLRDEVQALRLEPALGGALRVEPEQQLFEFEYMEEEDNGDITIMATTTTSDASIAGAQKHNKHAHLEESTETKLKSALKYSNIVEDTMETDRNLGDYVTTTSKTDSSPTLKRRKLSGRKESTPNNHQGTSAVAVQAHESDGAAPSAGDGRQRRSTKNRHVEDAISELGNGFPPADAAQSSMVSVQEKGHSEWKEQLDEDASDNGRRLRSKAPDVTYNDAKSTINDGSFGGTRSTAVSGGASFDKPFSFKYSSPPSRKAADSALSKLHAASAPYRQKSPLKGKVSESLRIVNSFSAFGFPLPKFPPSDFDGNPVLAQILNQRPKRRAGTK</sequence>
<dbReference type="SMART" id="SM00297">
    <property type="entry name" value="BROMO"/>
    <property type="match status" value="1"/>
</dbReference>
<dbReference type="InterPro" id="IPR001965">
    <property type="entry name" value="Znf_PHD"/>
</dbReference>
<dbReference type="EMBL" id="KQ965739">
    <property type="protein sequence ID" value="KXS19202.1"/>
    <property type="molecule type" value="Genomic_DNA"/>
</dbReference>
<feature type="region of interest" description="Disordered" evidence="11">
    <location>
        <begin position="1"/>
        <end position="54"/>
    </location>
</feature>
<dbReference type="CDD" id="cd04369">
    <property type="entry name" value="Bromodomain"/>
    <property type="match status" value="1"/>
</dbReference>
<evidence type="ECO:0000256" key="10">
    <source>
        <dbReference type="PROSITE-ProRule" id="PRU00146"/>
    </source>
</evidence>
<feature type="region of interest" description="Disordered" evidence="11">
    <location>
        <begin position="147"/>
        <end position="197"/>
    </location>
</feature>
<dbReference type="PROSITE" id="PS50016">
    <property type="entry name" value="ZF_PHD_2"/>
    <property type="match status" value="1"/>
</dbReference>
<proteinExistence type="predicted"/>
<dbReference type="GO" id="GO:0008270">
    <property type="term" value="F:zinc ion binding"/>
    <property type="evidence" value="ECO:0007669"/>
    <property type="project" value="UniProtKB-KW"/>
</dbReference>
<dbReference type="OrthoDB" id="20839at2759"/>
<evidence type="ECO:0000313" key="16">
    <source>
        <dbReference type="Proteomes" id="UP000070544"/>
    </source>
</evidence>
<dbReference type="SMART" id="SM00249">
    <property type="entry name" value="PHD"/>
    <property type="match status" value="2"/>
</dbReference>
<dbReference type="PANTHER" id="PTHR13793:SF107">
    <property type="entry name" value="BROMODOMAIN-CONTAINING PROTEIN HOMOLOG"/>
    <property type="match status" value="1"/>
</dbReference>
<evidence type="ECO:0000256" key="9">
    <source>
        <dbReference type="PROSITE-ProRule" id="PRU00035"/>
    </source>
</evidence>
<dbReference type="Gene3D" id="3.30.40.10">
    <property type="entry name" value="Zinc/RING finger domain, C3HC4 (zinc finger)"/>
    <property type="match status" value="2"/>
</dbReference>
<keyword evidence="7 9" id="KW-0103">Bromodomain</keyword>
<dbReference type="InterPro" id="IPR019786">
    <property type="entry name" value="Zinc_finger_PHD-type_CS"/>
</dbReference>
<feature type="region of interest" description="Disordered" evidence="11">
    <location>
        <begin position="698"/>
        <end position="757"/>
    </location>
</feature>
<feature type="domain" description="PHD-type" evidence="13">
    <location>
        <begin position="509"/>
        <end position="559"/>
    </location>
</feature>
<dbReference type="InterPro" id="IPR011011">
    <property type="entry name" value="Znf_FYVE_PHD"/>
</dbReference>
<keyword evidence="4" id="KW-0677">Repeat</keyword>
<dbReference type="Proteomes" id="UP000070544">
    <property type="component" value="Unassembled WGS sequence"/>
</dbReference>
<protein>
    <recommendedName>
        <fullName evidence="17">Peregrin</fullName>
    </recommendedName>
</protein>
<feature type="region of interest" description="Disordered" evidence="11">
    <location>
        <begin position="348"/>
        <end position="370"/>
    </location>
</feature>
<name>A0A139AR58_GONPJ</name>
<dbReference type="CDD" id="cd15492">
    <property type="entry name" value="PHD_BRPF_JADE_like"/>
    <property type="match status" value="1"/>
</dbReference>
<feature type="compositionally biased region" description="Polar residues" evidence="11">
    <location>
        <begin position="1098"/>
        <end position="1107"/>
    </location>
</feature>
<accession>A0A139AR58</accession>
<keyword evidence="2" id="KW-0597">Phosphoprotein</keyword>